<sequence>MPVLCQENNMFPTGRHPSPVTNYTYGHFPGYQGTQYTPQAQDFSQYVDPNTAFQQQYMYGGTGTSPSVARPQGMDDWMNYSGMPTTSSHSPQSMHYSYRPGGMEYNQHQTSLPQGNQTLTILGSSPPSEGSPTSTTSSGSSESPSNKQLRPPFDWMKKASYTTSIPTAGKTRTKDKYRVVYSDHQRLELEKEFHYSRYITIRRKSELAQTLSLSERQVKIWFQNRRAKERKQNKKRDDGGKNSTEVGLHNEAMGDVQGMSLPLNSMHIKSDPSDDYCQTTTHIQDQGQGHMVHPTSPLHVTTTRDTSPLHVPTIKIDPSELVTQHA</sequence>
<dbReference type="GO" id="GO:0009887">
    <property type="term" value="P:animal organ morphogenesis"/>
    <property type="evidence" value="ECO:0007669"/>
    <property type="project" value="TreeGrafter"/>
</dbReference>
<feature type="region of interest" description="Disordered" evidence="8">
    <location>
        <begin position="79"/>
        <end position="157"/>
    </location>
</feature>
<dbReference type="PANTHER" id="PTHR24332">
    <property type="entry name" value="HOMEOBOX PROTEIN CDX"/>
    <property type="match status" value="1"/>
</dbReference>
<keyword evidence="5 6" id="KW-0539">Nucleus</keyword>
<feature type="region of interest" description="Disordered" evidence="8">
    <location>
        <begin position="226"/>
        <end position="247"/>
    </location>
</feature>
<dbReference type="CDD" id="cd00086">
    <property type="entry name" value="homeodomain"/>
    <property type="match status" value="1"/>
</dbReference>
<dbReference type="InterPro" id="IPR009057">
    <property type="entry name" value="Homeodomain-like_sf"/>
</dbReference>
<keyword evidence="11" id="KW-1185">Reference proteome</keyword>
<dbReference type="InterPro" id="IPR000047">
    <property type="entry name" value="HTH_motif"/>
</dbReference>
<name>A0A210QJT5_MIZYE</name>
<dbReference type="STRING" id="6573.A0A210QJT5"/>
<dbReference type="OrthoDB" id="6159439at2759"/>
<comment type="similarity">
    <text evidence="2">Belongs to the Caudal homeobox family.</text>
</comment>
<evidence type="ECO:0000256" key="8">
    <source>
        <dbReference type="SAM" id="MobiDB-lite"/>
    </source>
</evidence>
<feature type="compositionally biased region" description="Polar residues" evidence="8">
    <location>
        <begin position="82"/>
        <end position="95"/>
    </location>
</feature>
<dbReference type="PROSITE" id="PS00027">
    <property type="entry name" value="HOMEOBOX_1"/>
    <property type="match status" value="1"/>
</dbReference>
<dbReference type="GO" id="GO:0005634">
    <property type="term" value="C:nucleus"/>
    <property type="evidence" value="ECO:0007669"/>
    <property type="project" value="UniProtKB-SubCell"/>
</dbReference>
<evidence type="ECO:0000256" key="4">
    <source>
        <dbReference type="ARBA" id="ARBA00023155"/>
    </source>
</evidence>
<dbReference type="InterPro" id="IPR020479">
    <property type="entry name" value="HD_metazoa"/>
</dbReference>
<gene>
    <name evidence="10" type="ORF">KP79_PYT12445</name>
</gene>
<feature type="compositionally biased region" description="Low complexity" evidence="8">
    <location>
        <begin position="123"/>
        <end position="145"/>
    </location>
</feature>
<proteinExistence type="inferred from homology"/>
<dbReference type="AlphaFoldDB" id="A0A210QJT5"/>
<feature type="compositionally biased region" description="Polar residues" evidence="8">
    <location>
        <begin position="106"/>
        <end position="122"/>
    </location>
</feature>
<evidence type="ECO:0000256" key="1">
    <source>
        <dbReference type="ARBA" id="ARBA00004123"/>
    </source>
</evidence>
<comment type="subcellular location">
    <subcellularLocation>
        <location evidence="1 6 7">Nucleus</location>
    </subcellularLocation>
</comment>
<dbReference type="InterPro" id="IPR017970">
    <property type="entry name" value="Homeobox_CS"/>
</dbReference>
<accession>A0A210QJT5</accession>
<evidence type="ECO:0000256" key="6">
    <source>
        <dbReference type="PROSITE-ProRule" id="PRU00108"/>
    </source>
</evidence>
<evidence type="ECO:0000256" key="5">
    <source>
        <dbReference type="ARBA" id="ARBA00023242"/>
    </source>
</evidence>
<evidence type="ECO:0000256" key="3">
    <source>
        <dbReference type="ARBA" id="ARBA00023125"/>
    </source>
</evidence>
<dbReference type="FunFam" id="1.10.10.60:FF:000089">
    <property type="entry name" value="Caudal type homeobox 4"/>
    <property type="match status" value="1"/>
</dbReference>
<dbReference type="SUPFAM" id="SSF46689">
    <property type="entry name" value="Homeodomain-like"/>
    <property type="match status" value="1"/>
</dbReference>
<dbReference type="PANTHER" id="PTHR24332:SF9">
    <property type="entry name" value="HOMEOTIC PROTEIN CAUDAL"/>
    <property type="match status" value="1"/>
</dbReference>
<dbReference type="EMBL" id="NEDP02003345">
    <property type="protein sequence ID" value="OWF48946.1"/>
    <property type="molecule type" value="Genomic_DNA"/>
</dbReference>
<dbReference type="Gene3D" id="1.10.10.60">
    <property type="entry name" value="Homeodomain-like"/>
    <property type="match status" value="1"/>
</dbReference>
<comment type="caution">
    <text evidence="10">The sequence shown here is derived from an EMBL/GenBank/DDBJ whole genome shotgun (WGS) entry which is preliminary data.</text>
</comment>
<dbReference type="PRINTS" id="PR00024">
    <property type="entry name" value="HOMEOBOX"/>
</dbReference>
<evidence type="ECO:0000256" key="2">
    <source>
        <dbReference type="ARBA" id="ARBA00010341"/>
    </source>
</evidence>
<evidence type="ECO:0000313" key="11">
    <source>
        <dbReference type="Proteomes" id="UP000242188"/>
    </source>
</evidence>
<reference evidence="10 11" key="1">
    <citation type="journal article" date="2017" name="Nat. Ecol. Evol.">
        <title>Scallop genome provides insights into evolution of bilaterian karyotype and development.</title>
        <authorList>
            <person name="Wang S."/>
            <person name="Zhang J."/>
            <person name="Jiao W."/>
            <person name="Li J."/>
            <person name="Xun X."/>
            <person name="Sun Y."/>
            <person name="Guo X."/>
            <person name="Huan P."/>
            <person name="Dong B."/>
            <person name="Zhang L."/>
            <person name="Hu X."/>
            <person name="Sun X."/>
            <person name="Wang J."/>
            <person name="Zhao C."/>
            <person name="Wang Y."/>
            <person name="Wang D."/>
            <person name="Huang X."/>
            <person name="Wang R."/>
            <person name="Lv J."/>
            <person name="Li Y."/>
            <person name="Zhang Z."/>
            <person name="Liu B."/>
            <person name="Lu W."/>
            <person name="Hui Y."/>
            <person name="Liang J."/>
            <person name="Zhou Z."/>
            <person name="Hou R."/>
            <person name="Li X."/>
            <person name="Liu Y."/>
            <person name="Li H."/>
            <person name="Ning X."/>
            <person name="Lin Y."/>
            <person name="Zhao L."/>
            <person name="Xing Q."/>
            <person name="Dou J."/>
            <person name="Li Y."/>
            <person name="Mao J."/>
            <person name="Guo H."/>
            <person name="Dou H."/>
            <person name="Li T."/>
            <person name="Mu C."/>
            <person name="Jiang W."/>
            <person name="Fu Q."/>
            <person name="Fu X."/>
            <person name="Miao Y."/>
            <person name="Liu J."/>
            <person name="Yu Q."/>
            <person name="Li R."/>
            <person name="Liao H."/>
            <person name="Li X."/>
            <person name="Kong Y."/>
            <person name="Jiang Z."/>
            <person name="Chourrout D."/>
            <person name="Li R."/>
            <person name="Bao Z."/>
        </authorList>
    </citation>
    <scope>NUCLEOTIDE SEQUENCE [LARGE SCALE GENOMIC DNA]</scope>
    <source>
        <strain evidence="10 11">PY_sf001</strain>
    </source>
</reference>
<dbReference type="PROSITE" id="PS50071">
    <property type="entry name" value="HOMEOBOX_2"/>
    <property type="match status" value="1"/>
</dbReference>
<dbReference type="GO" id="GO:0009948">
    <property type="term" value="P:anterior/posterior axis specification"/>
    <property type="evidence" value="ECO:0007669"/>
    <property type="project" value="TreeGrafter"/>
</dbReference>
<dbReference type="GO" id="GO:0000981">
    <property type="term" value="F:DNA-binding transcription factor activity, RNA polymerase II-specific"/>
    <property type="evidence" value="ECO:0007669"/>
    <property type="project" value="InterPro"/>
</dbReference>
<dbReference type="PRINTS" id="PR00031">
    <property type="entry name" value="HTHREPRESSR"/>
</dbReference>
<keyword evidence="3 6" id="KW-0238">DNA-binding</keyword>
<evidence type="ECO:0000259" key="9">
    <source>
        <dbReference type="PROSITE" id="PS50071"/>
    </source>
</evidence>
<feature type="DNA-binding region" description="Homeobox" evidence="6">
    <location>
        <begin position="174"/>
        <end position="233"/>
    </location>
</feature>
<evidence type="ECO:0000256" key="7">
    <source>
        <dbReference type="RuleBase" id="RU000682"/>
    </source>
</evidence>
<dbReference type="SMART" id="SM00389">
    <property type="entry name" value="HOX"/>
    <property type="match status" value="1"/>
</dbReference>
<keyword evidence="4 6" id="KW-0371">Homeobox</keyword>
<organism evidence="10 11">
    <name type="scientific">Mizuhopecten yessoensis</name>
    <name type="common">Japanese scallop</name>
    <name type="synonym">Patinopecten yessoensis</name>
    <dbReference type="NCBI Taxonomy" id="6573"/>
    <lineage>
        <taxon>Eukaryota</taxon>
        <taxon>Metazoa</taxon>
        <taxon>Spiralia</taxon>
        <taxon>Lophotrochozoa</taxon>
        <taxon>Mollusca</taxon>
        <taxon>Bivalvia</taxon>
        <taxon>Autobranchia</taxon>
        <taxon>Pteriomorphia</taxon>
        <taxon>Pectinida</taxon>
        <taxon>Pectinoidea</taxon>
        <taxon>Pectinidae</taxon>
        <taxon>Mizuhopecten</taxon>
    </lineage>
</organism>
<dbReference type="Pfam" id="PF00046">
    <property type="entry name" value="Homeodomain"/>
    <property type="match status" value="1"/>
</dbReference>
<feature type="domain" description="Homeobox" evidence="9">
    <location>
        <begin position="172"/>
        <end position="232"/>
    </location>
</feature>
<dbReference type="GO" id="GO:0000977">
    <property type="term" value="F:RNA polymerase II transcription regulatory region sequence-specific DNA binding"/>
    <property type="evidence" value="ECO:0007669"/>
    <property type="project" value="TreeGrafter"/>
</dbReference>
<protein>
    <submittedName>
        <fullName evidence="10">Homeobox protein CDX-1</fullName>
    </submittedName>
</protein>
<dbReference type="InterPro" id="IPR047152">
    <property type="entry name" value="Caudal_homeobox"/>
</dbReference>
<evidence type="ECO:0000313" key="10">
    <source>
        <dbReference type="EMBL" id="OWF48946.1"/>
    </source>
</evidence>
<dbReference type="InterPro" id="IPR001356">
    <property type="entry name" value="HD"/>
</dbReference>
<dbReference type="Proteomes" id="UP000242188">
    <property type="component" value="Unassembled WGS sequence"/>
</dbReference>
<dbReference type="GO" id="GO:0030154">
    <property type="term" value="P:cell differentiation"/>
    <property type="evidence" value="ECO:0007669"/>
    <property type="project" value="TreeGrafter"/>
</dbReference>